<evidence type="ECO:0000256" key="2">
    <source>
        <dbReference type="ARBA" id="ARBA00022692"/>
    </source>
</evidence>
<evidence type="ECO:0000256" key="3">
    <source>
        <dbReference type="ARBA" id="ARBA00022989"/>
    </source>
</evidence>
<dbReference type="HOGENOM" id="CLU_198534_0_0_1"/>
<sequence>MMPQLETATYLTQYRWTLIALFLLFSFMVVSVLPTIKTNFLIRRSVMGALAESPKISDLSKGPALLWNQALSHYGKI</sequence>
<name>A7RRS9_NEMVE</name>
<dbReference type="Proteomes" id="UP000001593">
    <property type="component" value="Unassembled WGS sequence"/>
</dbReference>
<dbReference type="EMBL" id="DS469532">
    <property type="protein sequence ID" value="EDO45877.1"/>
    <property type="molecule type" value="Genomic_DNA"/>
</dbReference>
<dbReference type="EMBL" id="DS469534">
    <property type="protein sequence ID" value="EDO45647.1"/>
    <property type="molecule type" value="Genomic_DNA"/>
</dbReference>
<evidence type="ECO:0000256" key="1">
    <source>
        <dbReference type="ARBA" id="ARBA00004325"/>
    </source>
</evidence>
<protein>
    <recommendedName>
        <fullName evidence="8">ATP synthase YMF19-like N-terminal domain-containing protein</fullName>
    </recommendedName>
</protein>
<evidence type="ECO:0000313" key="11">
    <source>
        <dbReference type="Proteomes" id="UP000001593"/>
    </source>
</evidence>
<evidence type="ECO:0000256" key="7">
    <source>
        <dbReference type="SAM" id="Phobius"/>
    </source>
</evidence>
<dbReference type="GO" id="GO:0006754">
    <property type="term" value="P:ATP biosynthetic process"/>
    <property type="evidence" value="ECO:0007669"/>
    <property type="project" value="UniProtKB-KW"/>
</dbReference>
<proteinExistence type="predicted"/>
<keyword evidence="3 7" id="KW-1133">Transmembrane helix</keyword>
<gene>
    <name evidence="10" type="ORF">NEMVEDRAFT_v1g201160</name>
    <name evidence="9" type="ORF">NEMVEDRAFT_v1g91790</name>
</gene>
<evidence type="ECO:0000256" key="6">
    <source>
        <dbReference type="ARBA" id="ARBA00023310"/>
    </source>
</evidence>
<evidence type="ECO:0000256" key="5">
    <source>
        <dbReference type="ARBA" id="ARBA00023136"/>
    </source>
</evidence>
<feature type="transmembrane region" description="Helical" evidence="7">
    <location>
        <begin position="16"/>
        <end position="36"/>
    </location>
</feature>
<organism evidence="10 11">
    <name type="scientific">Nematostella vectensis</name>
    <name type="common">Starlet sea anemone</name>
    <dbReference type="NCBI Taxonomy" id="45351"/>
    <lineage>
        <taxon>Eukaryota</taxon>
        <taxon>Metazoa</taxon>
        <taxon>Cnidaria</taxon>
        <taxon>Anthozoa</taxon>
        <taxon>Hexacorallia</taxon>
        <taxon>Actiniaria</taxon>
        <taxon>Edwardsiidae</taxon>
        <taxon>Nematostella</taxon>
    </lineage>
</organism>
<keyword evidence="4" id="KW-0496">Mitochondrion</keyword>
<evidence type="ECO:0000313" key="9">
    <source>
        <dbReference type="EMBL" id="EDO45647.1"/>
    </source>
</evidence>
<keyword evidence="5 7" id="KW-0472">Membrane</keyword>
<dbReference type="InParanoid" id="A7RRS9"/>
<dbReference type="Pfam" id="PF02326">
    <property type="entry name" value="YMF19"/>
    <property type="match status" value="1"/>
</dbReference>
<keyword evidence="2 7" id="KW-0812">Transmembrane</keyword>
<dbReference type="InterPro" id="IPR003319">
    <property type="entry name" value="YMF19-like_N"/>
</dbReference>
<dbReference type="AlphaFoldDB" id="A7RRS9"/>
<evidence type="ECO:0000313" key="10">
    <source>
        <dbReference type="EMBL" id="EDO45877.1"/>
    </source>
</evidence>
<dbReference type="GO" id="GO:0031966">
    <property type="term" value="C:mitochondrial membrane"/>
    <property type="evidence" value="ECO:0007669"/>
    <property type="project" value="UniProtKB-SubCell"/>
</dbReference>
<comment type="subcellular location">
    <subcellularLocation>
        <location evidence="1">Mitochondrion membrane</location>
    </subcellularLocation>
</comment>
<accession>A7RRS9</accession>
<feature type="domain" description="ATP synthase YMF19-like N-terminal" evidence="8">
    <location>
        <begin position="3"/>
        <end position="56"/>
    </location>
</feature>
<keyword evidence="11" id="KW-1185">Reference proteome</keyword>
<keyword evidence="6" id="KW-0066">ATP synthesis</keyword>
<evidence type="ECO:0000259" key="8">
    <source>
        <dbReference type="Pfam" id="PF02326"/>
    </source>
</evidence>
<reference evidence="10 11" key="1">
    <citation type="journal article" date="2007" name="Science">
        <title>Sea anemone genome reveals ancestral eumetazoan gene repertoire and genomic organization.</title>
        <authorList>
            <person name="Putnam N.H."/>
            <person name="Srivastava M."/>
            <person name="Hellsten U."/>
            <person name="Dirks B."/>
            <person name="Chapman J."/>
            <person name="Salamov A."/>
            <person name="Terry A."/>
            <person name="Shapiro H."/>
            <person name="Lindquist E."/>
            <person name="Kapitonov V.V."/>
            <person name="Jurka J."/>
            <person name="Genikhovich G."/>
            <person name="Grigoriev I.V."/>
            <person name="Lucas S.M."/>
            <person name="Steele R.E."/>
            <person name="Finnerty J.R."/>
            <person name="Technau U."/>
            <person name="Martindale M.Q."/>
            <person name="Rokhsar D.S."/>
        </authorList>
    </citation>
    <scope>NUCLEOTIDE SEQUENCE [LARGE SCALE GENOMIC DNA]</scope>
    <source>
        <strain evidence="10">CH2 x CH6</strain>
        <strain evidence="11">CH2 X CH6</strain>
    </source>
</reference>
<evidence type="ECO:0000256" key="4">
    <source>
        <dbReference type="ARBA" id="ARBA00023128"/>
    </source>
</evidence>